<dbReference type="Pfam" id="PF00300">
    <property type="entry name" value="His_Phos_1"/>
    <property type="match status" value="1"/>
</dbReference>
<protein>
    <submittedName>
        <fullName evidence="1">Fructose-2,6-bisphosphatase</fullName>
    </submittedName>
</protein>
<name>A0A432LI90_9BACI</name>
<dbReference type="InterPro" id="IPR050275">
    <property type="entry name" value="PGM_Phosphatase"/>
</dbReference>
<organism evidence="1 2">
    <name type="scientific">Lysinibacillus antri</name>
    <dbReference type="NCBI Taxonomy" id="2498145"/>
    <lineage>
        <taxon>Bacteria</taxon>
        <taxon>Bacillati</taxon>
        <taxon>Bacillota</taxon>
        <taxon>Bacilli</taxon>
        <taxon>Bacillales</taxon>
        <taxon>Bacillaceae</taxon>
        <taxon>Lysinibacillus</taxon>
    </lineage>
</organism>
<dbReference type="GO" id="GO:0005737">
    <property type="term" value="C:cytoplasm"/>
    <property type="evidence" value="ECO:0007669"/>
    <property type="project" value="TreeGrafter"/>
</dbReference>
<dbReference type="EMBL" id="RYYR01000001">
    <property type="protein sequence ID" value="RUL57011.1"/>
    <property type="molecule type" value="Genomic_DNA"/>
</dbReference>
<dbReference type="GO" id="GO:0016791">
    <property type="term" value="F:phosphatase activity"/>
    <property type="evidence" value="ECO:0007669"/>
    <property type="project" value="TreeGrafter"/>
</dbReference>
<sequence>MGNSVVVHLIRHEKTRANYERKYIGWTDESIVMENNQFTIPLQPQIVYGSDLKRCMETAKLYFPQASYQSYEQLRELNFGDFEMKTYDQLKNNPIYRKWIDFPQQITIPNGESFQDFSDRVLDCFKVIVTKPSTYTFVVHGGVIKVLLATFGSKNQAFRETVANHRMIYTLKWSEVSNLKGGLPCELLSVAPIMVKENL</sequence>
<dbReference type="SUPFAM" id="SSF53254">
    <property type="entry name" value="Phosphoglycerate mutase-like"/>
    <property type="match status" value="1"/>
</dbReference>
<dbReference type="RefSeq" id="WP_126657126.1">
    <property type="nucleotide sequence ID" value="NZ_RYYR01000001.1"/>
</dbReference>
<dbReference type="InterPro" id="IPR013078">
    <property type="entry name" value="His_Pase_superF_clade-1"/>
</dbReference>
<accession>A0A432LI90</accession>
<dbReference type="Proteomes" id="UP000287910">
    <property type="component" value="Unassembled WGS sequence"/>
</dbReference>
<evidence type="ECO:0000313" key="2">
    <source>
        <dbReference type="Proteomes" id="UP000287910"/>
    </source>
</evidence>
<dbReference type="PANTHER" id="PTHR48100:SF1">
    <property type="entry name" value="HISTIDINE PHOSPHATASE FAMILY PROTEIN-RELATED"/>
    <property type="match status" value="1"/>
</dbReference>
<comment type="caution">
    <text evidence="1">The sequence shown here is derived from an EMBL/GenBank/DDBJ whole genome shotgun (WGS) entry which is preliminary data.</text>
</comment>
<dbReference type="InterPro" id="IPR029033">
    <property type="entry name" value="His_PPase_superfam"/>
</dbReference>
<proteinExistence type="predicted"/>
<dbReference type="PANTHER" id="PTHR48100">
    <property type="entry name" value="BROAD-SPECIFICITY PHOSPHATASE YOR283W-RELATED"/>
    <property type="match status" value="1"/>
</dbReference>
<reference evidence="1 2" key="1">
    <citation type="submission" date="2018-12" db="EMBL/GenBank/DDBJ databases">
        <title>Lysinibacillus antri sp. nov., isolated from a cave soil.</title>
        <authorList>
            <person name="Narsing Rao M.P."/>
            <person name="Zhang H."/>
            <person name="Dong Z.-Y."/>
            <person name="Niu X.-K."/>
            <person name="Zhang K."/>
            <person name="Fang B.-Z."/>
            <person name="Kang Y.-Q."/>
            <person name="Xiao M."/>
            <person name="Li W.-J."/>
        </authorList>
    </citation>
    <scope>NUCLEOTIDE SEQUENCE [LARGE SCALE GENOMIC DNA]</scope>
    <source>
        <strain evidence="1 2">SYSU K30002</strain>
    </source>
</reference>
<dbReference type="AlphaFoldDB" id="A0A432LI90"/>
<evidence type="ECO:0000313" key="1">
    <source>
        <dbReference type="EMBL" id="RUL57011.1"/>
    </source>
</evidence>
<keyword evidence="2" id="KW-1185">Reference proteome</keyword>
<dbReference type="Gene3D" id="3.40.50.1240">
    <property type="entry name" value="Phosphoglycerate mutase-like"/>
    <property type="match status" value="1"/>
</dbReference>
<gene>
    <name evidence="1" type="ORF">EK386_00915</name>
</gene>